<sequence>MARRSGCCYRHRHRRVGCSNPLDAPLVDDKGEQVPAHAENTATVTDTEELKALNAELAASLDGGFTSEYAEVNGVRLHYVTGGQGDPLVLLPGWPETWWEYRKVMPALAARFRVITVDIRGMGGSSKPESGFEKKSMAQDIRELVRHLGYEKVNIAGHGIGAMVAFAYAANHPEATEKVAILNTTHADQSYYKFPMLPNPGDKGPHRWWLAFNQVADFPEQILTGRYRHIIDYMFGLSLVNPDNITDRDRDIYAKAYSSAEAIRASKGWFQSYQQDIADFESYDKISVPMLGLAYGTFFEYMSQVFPQQGTDVRMAEIEGSRNYLVEEQPEAVTRALLEFFG</sequence>
<organism evidence="2 3">
    <name type="scientific">Streptosporangium nondiastaticum</name>
    <dbReference type="NCBI Taxonomy" id="35764"/>
    <lineage>
        <taxon>Bacteria</taxon>
        <taxon>Bacillati</taxon>
        <taxon>Actinomycetota</taxon>
        <taxon>Actinomycetes</taxon>
        <taxon>Streptosporangiales</taxon>
        <taxon>Streptosporangiaceae</taxon>
        <taxon>Streptosporangium</taxon>
    </lineage>
</organism>
<keyword evidence="3" id="KW-1185">Reference proteome</keyword>
<dbReference type="AlphaFoldDB" id="A0A9X7JQG9"/>
<dbReference type="EMBL" id="PXWG01000035">
    <property type="protein sequence ID" value="PSJ27779.1"/>
    <property type="molecule type" value="Genomic_DNA"/>
</dbReference>
<dbReference type="Pfam" id="PF00561">
    <property type="entry name" value="Abhydrolase_1"/>
    <property type="match status" value="1"/>
</dbReference>
<dbReference type="InterPro" id="IPR000073">
    <property type="entry name" value="AB_hydrolase_1"/>
</dbReference>
<keyword evidence="2" id="KW-0378">Hydrolase</keyword>
<dbReference type="Proteomes" id="UP000242427">
    <property type="component" value="Unassembled WGS sequence"/>
</dbReference>
<protein>
    <submittedName>
        <fullName evidence="2">Alpha/beta hydrolase</fullName>
    </submittedName>
</protein>
<evidence type="ECO:0000313" key="2">
    <source>
        <dbReference type="EMBL" id="PSJ27779.1"/>
    </source>
</evidence>
<feature type="domain" description="AB hydrolase-1" evidence="1">
    <location>
        <begin position="87"/>
        <end position="184"/>
    </location>
</feature>
<dbReference type="PRINTS" id="PR00111">
    <property type="entry name" value="ABHYDROLASE"/>
</dbReference>
<proteinExistence type="predicted"/>
<accession>A0A9X7JQG9</accession>
<dbReference type="SUPFAM" id="SSF53474">
    <property type="entry name" value="alpha/beta-Hydrolases"/>
    <property type="match status" value="1"/>
</dbReference>
<name>A0A9X7JQG9_9ACTN</name>
<dbReference type="PANTHER" id="PTHR43329">
    <property type="entry name" value="EPOXIDE HYDROLASE"/>
    <property type="match status" value="1"/>
</dbReference>
<gene>
    <name evidence="2" type="ORF">B7P34_15645</name>
</gene>
<dbReference type="GO" id="GO:0016787">
    <property type="term" value="F:hydrolase activity"/>
    <property type="evidence" value="ECO:0007669"/>
    <property type="project" value="UniProtKB-KW"/>
</dbReference>
<dbReference type="Gene3D" id="3.40.50.1820">
    <property type="entry name" value="alpha/beta hydrolase"/>
    <property type="match status" value="1"/>
</dbReference>
<dbReference type="OrthoDB" id="3507586at2"/>
<comment type="caution">
    <text evidence="2">The sequence shown here is derived from an EMBL/GenBank/DDBJ whole genome shotgun (WGS) entry which is preliminary data.</text>
</comment>
<dbReference type="InterPro" id="IPR029058">
    <property type="entry name" value="AB_hydrolase_fold"/>
</dbReference>
<evidence type="ECO:0000313" key="3">
    <source>
        <dbReference type="Proteomes" id="UP000242427"/>
    </source>
</evidence>
<evidence type="ECO:0000259" key="1">
    <source>
        <dbReference type="Pfam" id="PF00561"/>
    </source>
</evidence>
<reference evidence="2 3" key="1">
    <citation type="submission" date="2018-03" db="EMBL/GenBank/DDBJ databases">
        <title>Chitinolytic properties of Streptosporangium nondiastaticum TBG75A20.</title>
        <authorList>
            <person name="Gayathri V."/>
            <person name="Shiburaj S."/>
        </authorList>
    </citation>
    <scope>NUCLEOTIDE SEQUENCE [LARGE SCALE GENOMIC DNA]</scope>
    <source>
        <strain evidence="2 3">TBG75A20</strain>
    </source>
</reference>